<evidence type="ECO:0000313" key="3">
    <source>
        <dbReference type="Proteomes" id="UP000837857"/>
    </source>
</evidence>
<name>A0ABN8HNH7_9NEOP</name>
<keyword evidence="1" id="KW-0732">Signal</keyword>
<proteinExistence type="predicted"/>
<feature type="chain" id="PRO_5045435801" evidence="1">
    <location>
        <begin position="21"/>
        <end position="112"/>
    </location>
</feature>
<organism evidence="2 3">
    <name type="scientific">Iphiclides podalirius</name>
    <name type="common">scarce swallowtail</name>
    <dbReference type="NCBI Taxonomy" id="110791"/>
    <lineage>
        <taxon>Eukaryota</taxon>
        <taxon>Metazoa</taxon>
        <taxon>Ecdysozoa</taxon>
        <taxon>Arthropoda</taxon>
        <taxon>Hexapoda</taxon>
        <taxon>Insecta</taxon>
        <taxon>Pterygota</taxon>
        <taxon>Neoptera</taxon>
        <taxon>Endopterygota</taxon>
        <taxon>Lepidoptera</taxon>
        <taxon>Glossata</taxon>
        <taxon>Ditrysia</taxon>
        <taxon>Papilionoidea</taxon>
        <taxon>Papilionidae</taxon>
        <taxon>Papilioninae</taxon>
        <taxon>Iphiclides</taxon>
    </lineage>
</organism>
<dbReference type="EMBL" id="OW152813">
    <property type="protein sequence ID" value="CAH2035920.1"/>
    <property type="molecule type" value="Genomic_DNA"/>
</dbReference>
<accession>A0ABN8HNH7</accession>
<protein>
    <submittedName>
        <fullName evidence="2">Uncharacterized protein</fullName>
    </submittedName>
</protein>
<evidence type="ECO:0000313" key="2">
    <source>
        <dbReference type="EMBL" id="CAH2035920.1"/>
    </source>
</evidence>
<reference evidence="2" key="1">
    <citation type="submission" date="2022-03" db="EMBL/GenBank/DDBJ databases">
        <authorList>
            <person name="Martin H S."/>
        </authorList>
    </citation>
    <scope>NUCLEOTIDE SEQUENCE</scope>
</reference>
<evidence type="ECO:0000256" key="1">
    <source>
        <dbReference type="SAM" id="SignalP"/>
    </source>
</evidence>
<dbReference type="Proteomes" id="UP000837857">
    <property type="component" value="Chromosome 1"/>
</dbReference>
<feature type="non-terminal residue" evidence="2">
    <location>
        <position position="1"/>
    </location>
</feature>
<feature type="signal peptide" evidence="1">
    <location>
        <begin position="1"/>
        <end position="20"/>
    </location>
</feature>
<sequence>MAHCWRLFMTTLMAFVVQWAIYEFLSVGTIARCQGAQRCVDPASFVRVSASMLLMAQRREAGPRAPYPLLAECAHGQILKANGRGLKRLSFISPGATHGERAARPALDTASR</sequence>
<gene>
    <name evidence="2" type="ORF">IPOD504_LOCUS760</name>
</gene>
<keyword evidence="3" id="KW-1185">Reference proteome</keyword>